<feature type="domain" description="Histidine kinase" evidence="8">
    <location>
        <begin position="1549"/>
        <end position="1795"/>
    </location>
</feature>
<dbReference type="KEGG" id="cyt:cce_1817"/>
<dbReference type="eggNOG" id="COG4191">
    <property type="taxonomic scope" value="Bacteria"/>
</dbReference>
<evidence type="ECO:0000256" key="2">
    <source>
        <dbReference type="ARBA" id="ARBA00012438"/>
    </source>
</evidence>
<feature type="domain" description="Protein kinase" evidence="7">
    <location>
        <begin position="9"/>
        <end position="272"/>
    </location>
</feature>
<dbReference type="Gene3D" id="3.30.200.20">
    <property type="entry name" value="Phosphorylase Kinase, domain 1"/>
    <property type="match status" value="1"/>
</dbReference>
<dbReference type="Pfam" id="PF13191">
    <property type="entry name" value="AAA_16"/>
    <property type="match status" value="1"/>
</dbReference>
<dbReference type="SUPFAM" id="SSF55874">
    <property type="entry name" value="ATPase domain of HSP90 chaperone/DNA topoisomerase II/histidine kinase"/>
    <property type="match status" value="1"/>
</dbReference>
<evidence type="ECO:0000313" key="10">
    <source>
        <dbReference type="Proteomes" id="UP000001203"/>
    </source>
</evidence>
<dbReference type="STRING" id="43989.cce_1817"/>
<dbReference type="Proteomes" id="UP000001203">
    <property type="component" value="Chromosome circular"/>
</dbReference>
<dbReference type="EC" id="2.7.13.3" evidence="2"/>
<dbReference type="PRINTS" id="PR00344">
    <property type="entry name" value="BCTRLSENSOR"/>
</dbReference>
<gene>
    <name evidence="9" type="ordered locus">cce_1817</name>
</gene>
<comment type="catalytic activity">
    <reaction evidence="1">
        <text>ATP + protein L-histidine = ADP + protein N-phospho-L-histidine.</text>
        <dbReference type="EC" id="2.7.13.3"/>
    </reaction>
</comment>
<dbReference type="CDD" id="cd00082">
    <property type="entry name" value="HisKA"/>
    <property type="match status" value="1"/>
</dbReference>
<evidence type="ECO:0000256" key="6">
    <source>
        <dbReference type="SAM" id="Coils"/>
    </source>
</evidence>
<dbReference type="SMART" id="SM00388">
    <property type="entry name" value="HisKA"/>
    <property type="match status" value="1"/>
</dbReference>
<dbReference type="GO" id="GO:0000155">
    <property type="term" value="F:phosphorelay sensor kinase activity"/>
    <property type="evidence" value="ECO:0007669"/>
    <property type="project" value="InterPro"/>
</dbReference>
<dbReference type="PROSITE" id="PS50011">
    <property type="entry name" value="PROTEIN_KINASE_DOM"/>
    <property type="match status" value="1"/>
</dbReference>
<organism evidence="9 10">
    <name type="scientific">Crocosphaera subtropica (strain ATCC 51142 / BH68)</name>
    <name type="common">Cyanothece sp. (strain ATCC 51142)</name>
    <dbReference type="NCBI Taxonomy" id="43989"/>
    <lineage>
        <taxon>Bacteria</taxon>
        <taxon>Bacillati</taxon>
        <taxon>Cyanobacteriota</taxon>
        <taxon>Cyanophyceae</taxon>
        <taxon>Oscillatoriophycideae</taxon>
        <taxon>Chroococcales</taxon>
        <taxon>Aphanothecaceae</taxon>
        <taxon>Crocosphaera</taxon>
        <taxon>Crocosphaera subtropica</taxon>
    </lineage>
</organism>
<dbReference type="PANTHER" id="PTHR43642">
    <property type="entry name" value="HYBRID SIGNAL TRANSDUCTION HISTIDINE KINASE G"/>
    <property type="match status" value="1"/>
</dbReference>
<dbReference type="SUPFAM" id="SSF56112">
    <property type="entry name" value="Protein kinase-like (PK-like)"/>
    <property type="match status" value="1"/>
</dbReference>
<dbReference type="Pfam" id="PF00512">
    <property type="entry name" value="HisKA"/>
    <property type="match status" value="1"/>
</dbReference>
<keyword evidence="9" id="KW-0723">Serine/threonine-protein kinase</keyword>
<dbReference type="InterPro" id="IPR036890">
    <property type="entry name" value="HATPase_C_sf"/>
</dbReference>
<dbReference type="Gene3D" id="1.10.510.10">
    <property type="entry name" value="Transferase(Phosphotransferase) domain 1"/>
    <property type="match status" value="1"/>
</dbReference>
<dbReference type="InterPro" id="IPR004358">
    <property type="entry name" value="Sig_transdc_His_kin-like_C"/>
</dbReference>
<dbReference type="InterPro" id="IPR053159">
    <property type="entry name" value="Hybrid_Histidine_Kinase"/>
</dbReference>
<dbReference type="InterPro" id="IPR041664">
    <property type="entry name" value="AAA_16"/>
</dbReference>
<dbReference type="InterPro" id="IPR036097">
    <property type="entry name" value="HisK_dim/P_sf"/>
</dbReference>
<keyword evidence="3" id="KW-0597">Phosphoprotein</keyword>
<keyword evidence="4 9" id="KW-0808">Transferase</keyword>
<dbReference type="SUPFAM" id="SSF47384">
    <property type="entry name" value="Homodimeric domain of signal transducing histidine kinase"/>
    <property type="match status" value="1"/>
</dbReference>
<dbReference type="CDD" id="cd14014">
    <property type="entry name" value="STKc_PknB_like"/>
    <property type="match status" value="1"/>
</dbReference>
<evidence type="ECO:0000256" key="1">
    <source>
        <dbReference type="ARBA" id="ARBA00000085"/>
    </source>
</evidence>
<dbReference type="EMBL" id="CP000806">
    <property type="protein sequence ID" value="ACB51167.1"/>
    <property type="molecule type" value="Genomic_DNA"/>
</dbReference>
<dbReference type="Gene3D" id="3.30.450.40">
    <property type="match status" value="1"/>
</dbReference>
<feature type="coiled-coil region" evidence="6">
    <location>
        <begin position="1499"/>
        <end position="1533"/>
    </location>
</feature>
<dbReference type="InterPro" id="IPR000719">
    <property type="entry name" value="Prot_kinase_dom"/>
</dbReference>
<evidence type="ECO:0000256" key="4">
    <source>
        <dbReference type="ARBA" id="ARBA00022777"/>
    </source>
</evidence>
<evidence type="ECO:0000256" key="5">
    <source>
        <dbReference type="ARBA" id="ARBA00023012"/>
    </source>
</evidence>
<dbReference type="SUPFAM" id="SSF48452">
    <property type="entry name" value="TPR-like"/>
    <property type="match status" value="1"/>
</dbReference>
<evidence type="ECO:0000259" key="8">
    <source>
        <dbReference type="PROSITE" id="PS50109"/>
    </source>
</evidence>
<dbReference type="GO" id="GO:0004674">
    <property type="term" value="F:protein serine/threonine kinase activity"/>
    <property type="evidence" value="ECO:0007669"/>
    <property type="project" value="UniProtKB-KW"/>
</dbReference>
<reference evidence="9 10" key="1">
    <citation type="journal article" date="2008" name="Proc. Natl. Acad. Sci. U.S.A.">
        <title>The genome of Cyanothece 51142, a unicellular diazotrophic cyanobacterium important in the marine nitrogen cycle.</title>
        <authorList>
            <person name="Welsh E.A."/>
            <person name="Liberton M."/>
            <person name="Stoeckel J."/>
            <person name="Loh T."/>
            <person name="Elvitigala T."/>
            <person name="Wang C."/>
            <person name="Wollam A."/>
            <person name="Fulton R.S."/>
            <person name="Clifton S.W."/>
            <person name="Jacobs J.M."/>
            <person name="Aurora R."/>
            <person name="Ghosh B.K."/>
            <person name="Sherman L.A."/>
            <person name="Smith R.D."/>
            <person name="Wilson R.K."/>
            <person name="Pakrasi H.B."/>
        </authorList>
    </citation>
    <scope>NUCLEOTIDE SEQUENCE [LARGE SCALE GENOMIC DNA]</scope>
    <source>
        <strain evidence="10">ATCC 51142 / BH68</strain>
    </source>
</reference>
<accession>B1WZL5</accession>
<protein>
    <recommendedName>
        <fullName evidence="2">histidine kinase</fullName>
        <ecNumber evidence="2">2.7.13.3</ecNumber>
    </recommendedName>
</protein>
<keyword evidence="6" id="KW-0175">Coiled coil</keyword>
<dbReference type="InterPro" id="IPR005467">
    <property type="entry name" value="His_kinase_dom"/>
</dbReference>
<dbReference type="eggNOG" id="COG0515">
    <property type="taxonomic scope" value="Bacteria"/>
</dbReference>
<dbReference type="InterPro" id="IPR011009">
    <property type="entry name" value="Kinase-like_dom_sf"/>
</dbReference>
<dbReference type="eggNOG" id="COG3899">
    <property type="taxonomic scope" value="Bacteria"/>
</dbReference>
<dbReference type="Pfam" id="PF01590">
    <property type="entry name" value="GAF"/>
    <property type="match status" value="1"/>
</dbReference>
<dbReference type="PANTHER" id="PTHR43642:SF1">
    <property type="entry name" value="HYBRID SIGNAL TRANSDUCTION HISTIDINE KINASE G"/>
    <property type="match status" value="1"/>
</dbReference>
<dbReference type="Gene3D" id="3.30.565.10">
    <property type="entry name" value="Histidine kinase-like ATPase, C-terminal domain"/>
    <property type="match status" value="1"/>
</dbReference>
<keyword evidence="4 9" id="KW-0418">Kinase</keyword>
<dbReference type="SMART" id="SM00065">
    <property type="entry name" value="GAF"/>
    <property type="match status" value="1"/>
</dbReference>
<dbReference type="Pfam" id="PF00069">
    <property type="entry name" value="Pkinase"/>
    <property type="match status" value="1"/>
</dbReference>
<dbReference type="InterPro" id="IPR011990">
    <property type="entry name" value="TPR-like_helical_dom_sf"/>
</dbReference>
<dbReference type="InterPro" id="IPR003661">
    <property type="entry name" value="HisK_dim/P_dom"/>
</dbReference>
<dbReference type="Gene3D" id="1.10.287.130">
    <property type="match status" value="1"/>
</dbReference>
<dbReference type="InterPro" id="IPR003594">
    <property type="entry name" value="HATPase_dom"/>
</dbReference>
<dbReference type="SUPFAM" id="SSF52540">
    <property type="entry name" value="P-loop containing nucleoside triphosphate hydrolases"/>
    <property type="match status" value="1"/>
</dbReference>
<dbReference type="InterPro" id="IPR029016">
    <property type="entry name" value="GAF-like_dom_sf"/>
</dbReference>
<name>B1WZL5_CROS5</name>
<dbReference type="InterPro" id="IPR003018">
    <property type="entry name" value="GAF"/>
</dbReference>
<dbReference type="PROSITE" id="PS50109">
    <property type="entry name" value="HIS_KIN"/>
    <property type="match status" value="1"/>
</dbReference>
<dbReference type="HOGENOM" id="CLU_000445_34_2_3"/>
<dbReference type="GO" id="GO:0005524">
    <property type="term" value="F:ATP binding"/>
    <property type="evidence" value="ECO:0007669"/>
    <property type="project" value="InterPro"/>
</dbReference>
<dbReference type="Pfam" id="PF02518">
    <property type="entry name" value="HATPase_c"/>
    <property type="match status" value="1"/>
</dbReference>
<keyword evidence="10" id="KW-1185">Reference proteome</keyword>
<evidence type="ECO:0000256" key="3">
    <source>
        <dbReference type="ARBA" id="ARBA00022553"/>
    </source>
</evidence>
<dbReference type="SMART" id="SM00387">
    <property type="entry name" value="HATPase_c"/>
    <property type="match status" value="1"/>
</dbReference>
<proteinExistence type="predicted"/>
<dbReference type="InterPro" id="IPR027417">
    <property type="entry name" value="P-loop_NTPase"/>
</dbReference>
<dbReference type="SUPFAM" id="SSF55781">
    <property type="entry name" value="GAF domain-like"/>
    <property type="match status" value="1"/>
</dbReference>
<evidence type="ECO:0000259" key="7">
    <source>
        <dbReference type="PROSITE" id="PS50011"/>
    </source>
</evidence>
<keyword evidence="5" id="KW-0902">Two-component regulatory system</keyword>
<sequence>MMNMIINNCRIIERLYESSHSLIYRGIREKDQQPVILKILQENHPDPLTLSQFKQEYKILRRLNSPRIIKTYGIDKYQNTLVILLEDFGGIALDALLKEKPLNLDCFLNIAIKIVEGLEVVHDADIIHKDINPTNIIIHPKSQEIKLIDFGISTQLALENTQELNPNLIEGTLAYMSPEQTGRMNRKIDYHTDFYSLGVTFYEMLTHQLPFITEDPLELVHFHIAKQPNYPHQISPNLPIIISHIIMKLLAKTPEDRYQSAKGIKADLQQCLNQLTEKNEIKLFLLGQYDVSEKFQIPQKLYGRETEIQRLINTFNTVTKGHNAMILVSGYAGIGKSILIREIYPSVTEKKGYFISGKFEQFQRNIPYAAIIQACQELVNQLLTESNQNISQWREKLLMALGVNGQVIIDVIPEIEQIIGSQPAVIPLEPKEAQNRFNLVFQNFLKVFTKQQHPLVIFLDDLQWSDTASLQLIRSLITTLDDQSLFIIGAYRDNEVDLAHPVRLTLNDIHNQGVIIEELVLNNLTVSQLEGLIKDTINLEEKSCKKLAKLVKKKTNGNPFFVKEFLSSLHQNEILVFDNFQRQWDYNEDKIQALQITENVVDLMSTNIKNTPTTIQEILKIAACIGSKFDLTTLAMVSNYSQIATGNYLVNALEKGLILPLNNQYKLINNYQEDEEIPQTLKVTYQFSHDRVQQAAYSLLSKQKQEEIHLKIGKLLLNNTPKIKQEEKIFDIVNQINIGYKLIKNPLEYEQLAKLNLIAGKKAKASAAYEVALNYLQFAISILDKDQIWNTQYQFSLEVYLEATESAYLTGNFQVMEVLVLTIIEHSKFILDQVKAYEIKIKAYTSQNNLLEAINLSLSTLALLGIIIPKNPTASEIKNSLEETNLLLQDTVIKDLVNLPLITDNKAIASLRILVTMSMAAFLASPRLFIITVTQQIKLCLNYGNSPEACVAYAFYGELLCQISENFDAGYEFGKLALSLLSKLQAKRVEAQTSFVVILAIRHWKEPIKELLNPLRSGYEKGLEIGNIEYAMWNAQLYCNYLFAIGKELTQVKSELSKYIQAAKKMQSKNSLYFLAMNYQLVLNLQNECQFPCRLVGEAFNEEQMLPLYKKGNYNLALFHIYTHKTTICYLLGELENALEYALEGEKYIGEMLTAGSPKFLFYYCLTHLAIYDQKSEKEQQSIIKKVTNHQTNLNLLATHNPSHYLGKFYLIEAELYRVLGDDKNARECYDQAITAFEKSNYIHEQAIAYELAAKFYLNKEHTHLAHYYLQDAYYYYQVWGATAKLKHLEETYPQLISKDNYSPKKLKTKITEKRFTKELDFNSIFKASQVISGEIILKNLLEKLMRTIIENAGAQKGFLLLEHNNNWLIEAEGNIDNTNLTILQSIPLNNSEQNSHDIRLSIPIINYVAHTQESIVLNDATQEGNFTQTTYIINNKPKSILCTPLINQGKINGIIYLENNLTTDAFTPARVEIVKILSSSAAISIENSRLYEQLEDYSKTLEKKVQSRTQELQDKNKQLNVTLAKLKATQNQIIAQEKLASLGALTAGIAHEIKNPLNFVNNFAEICVELTEELQEEIEDHKDGLDTETIDYIEEILEDIKQNSQKIHEHGQRADKIVHGMLMHSKGKPGQRQLTDINNLLAESVNLAYHGMRVKEPSFKIKINTHYDSNIPEINIVPQDISRVFLNAINNACYAVHEKGKSLQEDFTPTLTITTAAKHEQIEIMIRDNGKGIAQPIIDKVFNPFFTTKPTGQGTGLGLSISHDIIVQGHQGQILIDSQENDYTELKIILPTGNMIGKISP</sequence>
<dbReference type="Gene3D" id="3.40.50.300">
    <property type="entry name" value="P-loop containing nucleotide triphosphate hydrolases"/>
    <property type="match status" value="1"/>
</dbReference>
<evidence type="ECO:0000313" key="9">
    <source>
        <dbReference type="EMBL" id="ACB51167.1"/>
    </source>
</evidence>